<feature type="transmembrane region" description="Helical" evidence="2">
    <location>
        <begin position="257"/>
        <end position="276"/>
    </location>
</feature>
<dbReference type="Pfam" id="PF05569">
    <property type="entry name" value="Peptidase_M56"/>
    <property type="match status" value="1"/>
</dbReference>
<evidence type="ECO:0000313" key="5">
    <source>
        <dbReference type="Proteomes" id="UP000515981"/>
    </source>
</evidence>
<dbReference type="CDD" id="cd07341">
    <property type="entry name" value="M56_BlaR1_MecR1_like"/>
    <property type="match status" value="1"/>
</dbReference>
<feature type="region of interest" description="Disordered" evidence="1">
    <location>
        <begin position="321"/>
        <end position="355"/>
    </location>
</feature>
<accession>A0A7G9G092</accession>
<dbReference type="PANTHER" id="PTHR34978:SF3">
    <property type="entry name" value="SLR0241 PROTEIN"/>
    <property type="match status" value="1"/>
</dbReference>
<feature type="compositionally biased region" description="Basic and acidic residues" evidence="1">
    <location>
        <begin position="323"/>
        <end position="335"/>
    </location>
</feature>
<dbReference type="PANTHER" id="PTHR34978">
    <property type="entry name" value="POSSIBLE SENSOR-TRANSDUCER PROTEIN BLAR"/>
    <property type="match status" value="1"/>
</dbReference>
<name>A0A7G9G092_9FIRM</name>
<protein>
    <recommendedName>
        <fullName evidence="3">Peptidase M56 domain-containing protein</fullName>
    </recommendedName>
</protein>
<gene>
    <name evidence="4" type="ORF">H9Q77_12165</name>
</gene>
<dbReference type="AlphaFoldDB" id="A0A7G9G092"/>
<evidence type="ECO:0000256" key="2">
    <source>
        <dbReference type="SAM" id="Phobius"/>
    </source>
</evidence>
<feature type="transmembrane region" description="Helical" evidence="2">
    <location>
        <begin position="54"/>
        <end position="74"/>
    </location>
</feature>
<dbReference type="InterPro" id="IPR052173">
    <property type="entry name" value="Beta-lactam_resp_regulator"/>
</dbReference>
<feature type="domain" description="Peptidase M56" evidence="3">
    <location>
        <begin position="81"/>
        <end position="247"/>
    </location>
</feature>
<dbReference type="EMBL" id="CP060633">
    <property type="protein sequence ID" value="QNM04224.1"/>
    <property type="molecule type" value="Genomic_DNA"/>
</dbReference>
<dbReference type="InterPro" id="IPR008756">
    <property type="entry name" value="Peptidase_M56"/>
</dbReference>
<evidence type="ECO:0000256" key="1">
    <source>
        <dbReference type="SAM" id="MobiDB-lite"/>
    </source>
</evidence>
<feature type="transmembrane region" description="Helical" evidence="2">
    <location>
        <begin position="171"/>
        <end position="192"/>
    </location>
</feature>
<dbReference type="Proteomes" id="UP000515981">
    <property type="component" value="Chromosome"/>
</dbReference>
<reference evidence="4 5" key="1">
    <citation type="submission" date="2020-08" db="EMBL/GenBank/DDBJ databases">
        <authorList>
            <person name="Liu C."/>
            <person name="Sun Q."/>
        </authorList>
    </citation>
    <scope>NUCLEOTIDE SEQUENCE [LARGE SCALE GENOMIC DNA]</scope>
    <source>
        <strain evidence="4 5">NSJ-8</strain>
    </source>
</reference>
<keyword evidence="5" id="KW-1185">Reference proteome</keyword>
<feature type="transmembrane region" description="Helical" evidence="2">
    <location>
        <begin position="80"/>
        <end position="101"/>
    </location>
</feature>
<keyword evidence="2" id="KW-1133">Transmembrane helix</keyword>
<dbReference type="KEGG" id="ssun:H9Q77_12165"/>
<evidence type="ECO:0000313" key="4">
    <source>
        <dbReference type="EMBL" id="QNM04224.1"/>
    </source>
</evidence>
<evidence type="ECO:0000259" key="3">
    <source>
        <dbReference type="Pfam" id="PF05569"/>
    </source>
</evidence>
<organism evidence="4 5">
    <name type="scientific">Simiaoa sunii</name>
    <dbReference type="NCBI Taxonomy" id="2763672"/>
    <lineage>
        <taxon>Bacteria</taxon>
        <taxon>Bacillati</taxon>
        <taxon>Bacillota</taxon>
        <taxon>Clostridia</taxon>
        <taxon>Lachnospirales</taxon>
        <taxon>Lachnospiraceae</taxon>
        <taxon>Simiaoa</taxon>
    </lineage>
</organism>
<keyword evidence="2" id="KW-0812">Transmembrane</keyword>
<proteinExistence type="predicted"/>
<sequence>MPKLPILSGYLYGNMIGNPAGNAFRADTLQTGTNFSNNISQAALDGSMGAAGSGMGGVFGITGSGIGAFGAGVWRIPERLLSAFSILWLAGVILFTGYAVYSYARVRRQVAEAMWLRENLWICDEVKSPFILGLHKPKIYLSSSMDEAQYPYVIAHEQAHLKRGDQWWKPLGFLILAIHWFHPFVWAAYILFCNDLELACDESAVKKLNAQERKDYSYALLSCSMQRRLVTVCPLAFGEVGVKKRVKEILNYKKPTFWVVLAAVAVCGIVAVCFLTNPKQGTTTTILLTNEAGKSENGVDAGNVASADEVNAQQETDAALQEALDKQREQAEAVKEASAAEQEKQASENPAGWIPMQNGNTTTWMNMQDGATAGFVTGKGNAAYAQVKVGDTTLLLLSDGIYQDGEHTYAMYCDVYGIGEDATPVQIGKLLSEGTAYPICVGMSGFYVTSGHSIEVYNLDTATGQLVLTGSNTESFDENGNATYYRLDSLGQRVESTEEEYLQAWEEYRKDAQPVEFTTP</sequence>
<keyword evidence="2" id="KW-0472">Membrane</keyword>